<organism evidence="6 7">
    <name type="scientific">Blumeria graminis f. sp. hordei (strain DH14)</name>
    <name type="common">Barley powdery mildew</name>
    <name type="synonym">Oidium monilioides f. sp. hordei</name>
    <dbReference type="NCBI Taxonomy" id="546991"/>
    <lineage>
        <taxon>Eukaryota</taxon>
        <taxon>Fungi</taxon>
        <taxon>Dikarya</taxon>
        <taxon>Ascomycota</taxon>
        <taxon>Pezizomycotina</taxon>
        <taxon>Leotiomycetes</taxon>
        <taxon>Erysiphales</taxon>
        <taxon>Erysiphaceae</taxon>
        <taxon>Blumeria</taxon>
        <taxon>Blumeria hordei</taxon>
    </lineage>
</organism>
<dbReference type="AlphaFoldDB" id="N1JFZ4"/>
<evidence type="ECO:0000313" key="7">
    <source>
        <dbReference type="Proteomes" id="UP000015441"/>
    </source>
</evidence>
<feature type="region of interest" description="Disordered" evidence="5">
    <location>
        <begin position="93"/>
        <end position="114"/>
    </location>
</feature>
<gene>
    <name evidence="6" type="ORF">BGHDH14_bgh04507</name>
</gene>
<evidence type="ECO:0000256" key="2">
    <source>
        <dbReference type="ARBA" id="ARBA00010901"/>
    </source>
</evidence>
<comment type="caution">
    <text evidence="6">The sequence shown here is derived from an EMBL/GenBank/DDBJ whole genome shotgun (WGS) entry which is preliminary data.</text>
</comment>
<dbReference type="InterPro" id="IPR007648">
    <property type="entry name" value="ATPase_inhibitor_mt"/>
</dbReference>
<evidence type="ECO:0000256" key="5">
    <source>
        <dbReference type="SAM" id="MobiDB-lite"/>
    </source>
</evidence>
<dbReference type="Pfam" id="PF04568">
    <property type="entry name" value="IATP"/>
    <property type="match status" value="1"/>
</dbReference>
<evidence type="ECO:0000313" key="6">
    <source>
        <dbReference type="EMBL" id="CCU76817.1"/>
    </source>
</evidence>
<evidence type="ECO:0000256" key="1">
    <source>
        <dbReference type="ARBA" id="ARBA00004173"/>
    </source>
</evidence>
<name>N1JFZ4_BLUG1</name>
<keyword evidence="7" id="KW-1185">Reference proteome</keyword>
<comment type="similarity">
    <text evidence="2 4">Belongs to the ATPase inhibitor family.</text>
</comment>
<proteinExistence type="inferred from homology"/>
<dbReference type="HOGENOM" id="CLU_145563_0_1_1"/>
<feature type="region of interest" description="Disordered" evidence="5">
    <location>
        <begin position="37"/>
        <end position="67"/>
    </location>
</feature>
<dbReference type="Gene3D" id="1.20.5.500">
    <property type="entry name" value="Single helix bin"/>
    <property type="match status" value="1"/>
</dbReference>
<feature type="compositionally biased region" description="Basic and acidic residues" evidence="5">
    <location>
        <begin position="55"/>
        <end position="67"/>
    </location>
</feature>
<dbReference type="STRING" id="546991.N1JFZ4"/>
<dbReference type="InParanoid" id="N1JFZ4"/>
<sequence length="114" mass="12576">MALIKFIKMNHPISTKLVVLGMRHRAPLSTFARAMAAGDTGSPKAGGSASADAFSQREKSNEDFHIRSREREKLLELKKRISEQHDHLRRLEEHLDELSNMDPGAGGGGKGSKQ</sequence>
<evidence type="ECO:0000256" key="4">
    <source>
        <dbReference type="RuleBase" id="RU368087"/>
    </source>
</evidence>
<keyword evidence="3" id="KW-0496">Mitochondrion</keyword>
<comment type="subcellular location">
    <subcellularLocation>
        <location evidence="1">Mitochondrion</location>
    </subcellularLocation>
</comment>
<reference evidence="6 7" key="1">
    <citation type="journal article" date="2010" name="Science">
        <title>Genome expansion and gene loss in powdery mildew fungi reveal tradeoffs in extreme parasitism.</title>
        <authorList>
            <person name="Spanu P.D."/>
            <person name="Abbott J.C."/>
            <person name="Amselem J."/>
            <person name="Burgis T.A."/>
            <person name="Soanes D.M."/>
            <person name="Stueber K."/>
            <person name="Ver Loren van Themaat E."/>
            <person name="Brown J.K.M."/>
            <person name="Butcher S.A."/>
            <person name="Gurr S.J."/>
            <person name="Lebrun M.-H."/>
            <person name="Ridout C.J."/>
            <person name="Schulze-Lefert P."/>
            <person name="Talbot N.J."/>
            <person name="Ahmadinejad N."/>
            <person name="Ametz C."/>
            <person name="Barton G.R."/>
            <person name="Benjdia M."/>
            <person name="Bidzinski P."/>
            <person name="Bindschedler L.V."/>
            <person name="Both M."/>
            <person name="Brewer M.T."/>
            <person name="Cadle-Davidson L."/>
            <person name="Cadle-Davidson M.M."/>
            <person name="Collemare J."/>
            <person name="Cramer R."/>
            <person name="Frenkel O."/>
            <person name="Godfrey D."/>
            <person name="Harriman J."/>
            <person name="Hoede C."/>
            <person name="King B.C."/>
            <person name="Klages S."/>
            <person name="Kleemann J."/>
            <person name="Knoll D."/>
            <person name="Koti P.S."/>
            <person name="Kreplak J."/>
            <person name="Lopez-Ruiz F.J."/>
            <person name="Lu X."/>
            <person name="Maekawa T."/>
            <person name="Mahanil S."/>
            <person name="Micali C."/>
            <person name="Milgroom M.G."/>
            <person name="Montana G."/>
            <person name="Noir S."/>
            <person name="O'Connell R.J."/>
            <person name="Oberhaensli S."/>
            <person name="Parlange F."/>
            <person name="Pedersen C."/>
            <person name="Quesneville H."/>
            <person name="Reinhardt R."/>
            <person name="Rott M."/>
            <person name="Sacristan S."/>
            <person name="Schmidt S.M."/>
            <person name="Schoen M."/>
            <person name="Skamnioti P."/>
            <person name="Sommer H."/>
            <person name="Stephens A."/>
            <person name="Takahara H."/>
            <person name="Thordal-Christensen H."/>
            <person name="Vigouroux M."/>
            <person name="Wessling R."/>
            <person name="Wicker T."/>
            <person name="Panstruga R."/>
        </authorList>
    </citation>
    <scope>NUCLEOTIDE SEQUENCE [LARGE SCALE GENOMIC DNA]</scope>
    <source>
        <strain evidence="6">DH14</strain>
    </source>
</reference>
<feature type="compositionally biased region" description="Gly residues" evidence="5">
    <location>
        <begin position="104"/>
        <end position="114"/>
    </location>
</feature>
<evidence type="ECO:0000256" key="3">
    <source>
        <dbReference type="ARBA" id="ARBA00023128"/>
    </source>
</evidence>
<comment type="function">
    <text evidence="4">Inhibits the enzyme activity of ATPase.</text>
</comment>
<dbReference type="GO" id="GO:0005739">
    <property type="term" value="C:mitochondrion"/>
    <property type="evidence" value="ECO:0007669"/>
    <property type="project" value="UniProtKB-SubCell"/>
</dbReference>
<dbReference type="Proteomes" id="UP000015441">
    <property type="component" value="Unassembled WGS sequence"/>
</dbReference>
<dbReference type="OrthoDB" id="5532350at2759"/>
<dbReference type="eggNOG" id="ENOG502SCJG">
    <property type="taxonomic scope" value="Eukaryota"/>
</dbReference>
<dbReference type="EMBL" id="CAUH01003057">
    <property type="protein sequence ID" value="CCU76817.1"/>
    <property type="molecule type" value="Genomic_DNA"/>
</dbReference>
<protein>
    <recommendedName>
        <fullName evidence="4">ATPase inhibitor, mitochondrial</fullName>
    </recommendedName>
</protein>
<accession>N1JFZ4</accession>
<dbReference type="GO" id="GO:0042030">
    <property type="term" value="F:ATPase inhibitor activity"/>
    <property type="evidence" value="ECO:0007669"/>
    <property type="project" value="InterPro"/>
</dbReference>